<organism evidence="3 4">
    <name type="scientific">Elysia marginata</name>
    <dbReference type="NCBI Taxonomy" id="1093978"/>
    <lineage>
        <taxon>Eukaryota</taxon>
        <taxon>Metazoa</taxon>
        <taxon>Spiralia</taxon>
        <taxon>Lophotrochozoa</taxon>
        <taxon>Mollusca</taxon>
        <taxon>Gastropoda</taxon>
        <taxon>Heterobranchia</taxon>
        <taxon>Euthyneura</taxon>
        <taxon>Panpulmonata</taxon>
        <taxon>Sacoglossa</taxon>
        <taxon>Placobranchoidea</taxon>
        <taxon>Plakobranchidae</taxon>
        <taxon>Elysia</taxon>
    </lineage>
</organism>
<proteinExistence type="predicted"/>
<keyword evidence="2" id="KW-1133">Transmembrane helix</keyword>
<evidence type="ECO:0000256" key="1">
    <source>
        <dbReference type="SAM" id="MobiDB-lite"/>
    </source>
</evidence>
<name>A0AAV4FG85_9GAST</name>
<dbReference type="AlphaFoldDB" id="A0AAV4FG85"/>
<keyword evidence="4" id="KW-1185">Reference proteome</keyword>
<protein>
    <submittedName>
        <fullName evidence="3">Uncharacterized protein</fullName>
    </submittedName>
</protein>
<dbReference type="Proteomes" id="UP000762676">
    <property type="component" value="Unassembled WGS sequence"/>
</dbReference>
<keyword evidence="2" id="KW-0812">Transmembrane</keyword>
<evidence type="ECO:0000313" key="4">
    <source>
        <dbReference type="Proteomes" id="UP000762676"/>
    </source>
</evidence>
<feature type="region of interest" description="Disordered" evidence="1">
    <location>
        <begin position="108"/>
        <end position="173"/>
    </location>
</feature>
<reference evidence="3 4" key="1">
    <citation type="journal article" date="2021" name="Elife">
        <title>Chloroplast acquisition without the gene transfer in kleptoplastic sea slugs, Plakobranchus ocellatus.</title>
        <authorList>
            <person name="Maeda T."/>
            <person name="Takahashi S."/>
            <person name="Yoshida T."/>
            <person name="Shimamura S."/>
            <person name="Takaki Y."/>
            <person name="Nagai Y."/>
            <person name="Toyoda A."/>
            <person name="Suzuki Y."/>
            <person name="Arimoto A."/>
            <person name="Ishii H."/>
            <person name="Satoh N."/>
            <person name="Nishiyama T."/>
            <person name="Hasebe M."/>
            <person name="Maruyama T."/>
            <person name="Minagawa J."/>
            <person name="Obokata J."/>
            <person name="Shigenobu S."/>
        </authorList>
    </citation>
    <scope>NUCLEOTIDE SEQUENCE [LARGE SCALE GENOMIC DNA]</scope>
</reference>
<sequence>MAVVYVGINVFFSMALSAVISLLVLIIVQVNKVVRQKIGKLASRDIVTPLGSASHKLKDEKQSTDKSTKEEIVTKSEKRVKWADVRKRRPSNGGFADLAVTTKSTAPFLAEPSPLNPVDLDQLDRRTPTPSLTLETKPGMVRSRQSRAKSTSTTPVSPDAVLASMPNSPDKDLNEWAVVSPWDLKEGATSTQGSRESSMQHRDEVVTPSACSIDITSATGQTRLNKTASVFVNDMEAYDIW</sequence>
<comment type="caution">
    <text evidence="3">The sequence shown here is derived from an EMBL/GenBank/DDBJ whole genome shotgun (WGS) entry which is preliminary data.</text>
</comment>
<feature type="transmembrane region" description="Helical" evidence="2">
    <location>
        <begin position="6"/>
        <end position="28"/>
    </location>
</feature>
<keyword evidence="2" id="KW-0472">Membrane</keyword>
<evidence type="ECO:0000256" key="2">
    <source>
        <dbReference type="SAM" id="Phobius"/>
    </source>
</evidence>
<accession>A0AAV4FG85</accession>
<evidence type="ECO:0000313" key="3">
    <source>
        <dbReference type="EMBL" id="GFR72412.1"/>
    </source>
</evidence>
<dbReference type="EMBL" id="BMAT01007831">
    <property type="protein sequence ID" value="GFR72412.1"/>
    <property type="molecule type" value="Genomic_DNA"/>
</dbReference>
<gene>
    <name evidence="3" type="ORF">ElyMa_003839900</name>
</gene>